<feature type="domain" description="Mitochondrial adapter protein MCP1 transmembrane" evidence="1">
    <location>
        <begin position="69"/>
        <end position="124"/>
    </location>
</feature>
<comment type="caution">
    <text evidence="2">The sequence shown here is derived from an EMBL/GenBank/DDBJ whole genome shotgun (WGS) entry which is preliminary data.</text>
</comment>
<dbReference type="Proteomes" id="UP001342314">
    <property type="component" value="Unassembled WGS sequence"/>
</dbReference>
<sequence>MPSTTSRAPPAAASLPPPPLLRLISTVQPALRLVQNASAVSFSVFAVVHLAAPLSALLPSRPKYLSSAENRANGILLVGREVYQGEWTEPVLVWGSLTVHVLAGVALRWVKVAERVERRKVRREEVKRRARELASLSSGAEDELSGLSKATELEKDLVADEVDELEAELVATTTADEELVVPAAVPASTAPLFPVPNVHQRTGYLLAPLVLHHAWMHRLLPASPLPPILSLSPSFFNYSFTSLALNHDSLILRLGSAASYAALTALATYHGLVGWRILLDPTSPRSLRPARRYPGQKESRVRKVTGGREWQAAWVSLVAGVAVGTARIAGFLGGEKGGVALPAFVAKRMEYVLRRGFAQA</sequence>
<dbReference type="Pfam" id="PF07950">
    <property type="entry name" value="MCP1_TM"/>
    <property type="match status" value="1"/>
</dbReference>
<gene>
    <name evidence="2" type="ORF">Rhopal_001447-T1</name>
</gene>
<dbReference type="InterPro" id="IPR039960">
    <property type="entry name" value="MCP1"/>
</dbReference>
<reference evidence="2 3" key="1">
    <citation type="submission" date="2021-12" db="EMBL/GenBank/DDBJ databases">
        <title>High titer production of polyol ester of fatty acids by Rhodotorula paludigena BS15 towards product separation-free biomass refinery.</title>
        <authorList>
            <person name="Mano J."/>
            <person name="Ono H."/>
            <person name="Tanaka T."/>
            <person name="Naito K."/>
            <person name="Sushida H."/>
            <person name="Ike M."/>
            <person name="Tokuyasu K."/>
            <person name="Kitaoka M."/>
        </authorList>
    </citation>
    <scope>NUCLEOTIDE SEQUENCE [LARGE SCALE GENOMIC DNA]</scope>
    <source>
        <strain evidence="2 3">BS15</strain>
    </source>
</reference>
<proteinExistence type="predicted"/>
<organism evidence="2 3">
    <name type="scientific">Rhodotorula paludigena</name>
    <dbReference type="NCBI Taxonomy" id="86838"/>
    <lineage>
        <taxon>Eukaryota</taxon>
        <taxon>Fungi</taxon>
        <taxon>Dikarya</taxon>
        <taxon>Basidiomycota</taxon>
        <taxon>Pucciniomycotina</taxon>
        <taxon>Microbotryomycetes</taxon>
        <taxon>Sporidiobolales</taxon>
        <taxon>Sporidiobolaceae</taxon>
        <taxon>Rhodotorula</taxon>
    </lineage>
</organism>
<dbReference type="PANTHER" id="PTHR38409">
    <property type="entry name" value="MDM10-COMPLEMENTING PROTEIN 1"/>
    <property type="match status" value="1"/>
</dbReference>
<keyword evidence="3" id="KW-1185">Reference proteome</keyword>
<evidence type="ECO:0000259" key="1">
    <source>
        <dbReference type="Pfam" id="PF07950"/>
    </source>
</evidence>
<dbReference type="GO" id="GO:0055088">
    <property type="term" value="P:lipid homeostasis"/>
    <property type="evidence" value="ECO:0007669"/>
    <property type="project" value="InterPro"/>
</dbReference>
<protein>
    <recommendedName>
        <fullName evidence="1">Mitochondrial adapter protein MCP1 transmembrane domain-containing protein</fullName>
    </recommendedName>
</protein>
<dbReference type="InterPro" id="IPR012472">
    <property type="entry name" value="MCP1_TM"/>
</dbReference>
<name>A0AAV5GFT3_9BASI</name>
<accession>A0AAV5GFT3</accession>
<dbReference type="EMBL" id="BQKY01000003">
    <property type="protein sequence ID" value="GJN88481.1"/>
    <property type="molecule type" value="Genomic_DNA"/>
</dbReference>
<evidence type="ECO:0000313" key="3">
    <source>
        <dbReference type="Proteomes" id="UP001342314"/>
    </source>
</evidence>
<dbReference type="AlphaFoldDB" id="A0AAV5GFT3"/>
<dbReference type="PANTHER" id="PTHR38409:SF1">
    <property type="entry name" value="MITOCHONDRIAL ADAPTER PROTEIN MCP1"/>
    <property type="match status" value="1"/>
</dbReference>
<evidence type="ECO:0000313" key="2">
    <source>
        <dbReference type="EMBL" id="GJN88481.1"/>
    </source>
</evidence>